<name>A0AAV7JEP7_9METZ</name>
<dbReference type="SUPFAM" id="SSF50729">
    <property type="entry name" value="PH domain-like"/>
    <property type="match status" value="1"/>
</dbReference>
<dbReference type="Proteomes" id="UP001165289">
    <property type="component" value="Unassembled WGS sequence"/>
</dbReference>
<feature type="compositionally biased region" description="Basic and acidic residues" evidence="1">
    <location>
        <begin position="499"/>
        <end position="509"/>
    </location>
</feature>
<sequence length="1203" mass="137519">MRTFTSAMARKRSPRDHFISPPTFATSSTMTSKPVQRLSELNEDLVKSMSPNDLAIHIGSLVKAGKLDQKIAMDRFSELSQSLQPIHKPVMSPDDLTDLSYRVQLKNMPEKKYTLKFDLKTKGINLYFRGKCKHKIRYDEDIKSFESDEDNAFILRTTSLDLMEFEAEGLEEKNAILNVLERFEQDRRSAEDAISEEQNKEDHEKSETDKEDQDAITSLPSMAQRSGRDDLVKSLRIPVYKQILKEGELEKQGHGKGALSWPIRYVEIKPGQLAYYKPSNKKQPLNILTLDRTVTIETSQEGFEIKLAPKREQNVNDRSYNFRVSKTHGNFQAEVNQWLHAIELAIQGTNEKEIMMSLCGNSPSTRTLTGIRRIEPQQQSRRKSHIFQKPKKPKGSISFEPAPAVDLEDPNIAKLLCQLKQQINHLLLISEEIKNERIKSVFDNLSEICKFMEDQVRGNPDDNLPFQPLNRVGSIRADRSPGFNLPDTPTGNGVTEKQAPGDEEKREDWDQANSTLTEATTIAQMQHQISLNPPKEEIPSADNTNKDITQEEPVPIDPDILRRIPDPPPYMQEAIDFFLLIEKRPTGDPKIPCCPPNMPETNKYIKTVILGIPDIPPPPPNLQIVDATLGIDSVNLGIQNSVMRKVNMKPLNWNKIGSKQVKCNSMWFNSHNDLDIDIDKLEHLFKEEKVVRKNKCKSPEKPQKIVYLGDKRAMGIDIFLRRTRFNFEELDEILNNALERENSVGHKICLQLEELEDLSRYPTEEDNDLFRAVKESPDKMVKADQFIHTVCHLPFYKERVDVILLMREIPTNTTHIQEPIKILTKACAELNSSVKFVKILGLVLKIGNHINSGSNRGDAGGFHLSALSKLITYKGIEPKFSLLHFIVQQVMDGNEELLNFDEELSTVHKAIDASVEGILAEIDLMKQQLNKIKKTRELMTNSKGASNYQQFTTDVEEFLQTFESKHRELIKEHDQLRSAYSQVLVKYGETEAESDEFMAQINDFIRDFKKVSTELIRKRINEKKAQDNILRSKSTSAQSCNKVQARSNKKIEPKMMKRSSTVAGVKSPLMEAQNEKGHLPTIQSEEELKSEKEKGAAKIEPVNTKACEPKTYDNLQLEKKGYFKTEWKNKRFVLSGKQLRCMTSKNDIEDVLHLGRQTQIYIDTQDLTVIEIKIKDKGKEKKIRIKCSSPVEADEVMADFKQS</sequence>
<feature type="compositionally biased region" description="Polar residues" evidence="1">
    <location>
        <begin position="215"/>
        <end position="224"/>
    </location>
</feature>
<dbReference type="Pfam" id="PF02181">
    <property type="entry name" value="FH2"/>
    <property type="match status" value="1"/>
</dbReference>
<organism evidence="4 5">
    <name type="scientific">Oopsacas minuta</name>
    <dbReference type="NCBI Taxonomy" id="111878"/>
    <lineage>
        <taxon>Eukaryota</taxon>
        <taxon>Metazoa</taxon>
        <taxon>Porifera</taxon>
        <taxon>Hexactinellida</taxon>
        <taxon>Hexasterophora</taxon>
        <taxon>Lyssacinosida</taxon>
        <taxon>Leucopsacidae</taxon>
        <taxon>Oopsacas</taxon>
    </lineage>
</organism>
<reference evidence="4 5" key="1">
    <citation type="journal article" date="2023" name="BMC Biol.">
        <title>The compact genome of the sponge Oopsacas minuta (Hexactinellida) is lacking key metazoan core genes.</title>
        <authorList>
            <person name="Santini S."/>
            <person name="Schenkelaars Q."/>
            <person name="Jourda C."/>
            <person name="Duchesne M."/>
            <person name="Belahbib H."/>
            <person name="Rocher C."/>
            <person name="Selva M."/>
            <person name="Riesgo A."/>
            <person name="Vervoort M."/>
            <person name="Leys S.P."/>
            <person name="Kodjabachian L."/>
            <person name="Le Bivic A."/>
            <person name="Borchiellini C."/>
            <person name="Claverie J.M."/>
            <person name="Renard E."/>
        </authorList>
    </citation>
    <scope>NUCLEOTIDE SEQUENCE [LARGE SCALE GENOMIC DNA]</scope>
    <source>
        <strain evidence="4">SPO-2</strain>
    </source>
</reference>
<feature type="domain" description="FH2" evidence="3">
    <location>
        <begin position="638"/>
        <end position="1034"/>
    </location>
</feature>
<feature type="region of interest" description="Disordered" evidence="1">
    <location>
        <begin position="188"/>
        <end position="227"/>
    </location>
</feature>
<dbReference type="EMBL" id="JAKMXF010000350">
    <property type="protein sequence ID" value="KAI6646894.1"/>
    <property type="molecule type" value="Genomic_DNA"/>
</dbReference>
<comment type="caution">
    <text evidence="4">The sequence shown here is derived from an EMBL/GenBank/DDBJ whole genome shotgun (WGS) entry which is preliminary data.</text>
</comment>
<feature type="domain" description="PH" evidence="2">
    <location>
        <begin position="242"/>
        <end position="347"/>
    </location>
</feature>
<evidence type="ECO:0000259" key="3">
    <source>
        <dbReference type="PROSITE" id="PS51444"/>
    </source>
</evidence>
<dbReference type="InterPro" id="IPR001849">
    <property type="entry name" value="PH_domain"/>
</dbReference>
<dbReference type="Pfam" id="PF00169">
    <property type="entry name" value="PH"/>
    <property type="match status" value="1"/>
</dbReference>
<proteinExistence type="predicted"/>
<evidence type="ECO:0000313" key="5">
    <source>
        <dbReference type="Proteomes" id="UP001165289"/>
    </source>
</evidence>
<dbReference type="PROSITE" id="PS50003">
    <property type="entry name" value="PH_DOMAIN"/>
    <property type="match status" value="1"/>
</dbReference>
<feature type="region of interest" description="Disordered" evidence="1">
    <location>
        <begin position="1"/>
        <end position="20"/>
    </location>
</feature>
<dbReference type="InterPro" id="IPR042201">
    <property type="entry name" value="FH2_Formin_sf"/>
</dbReference>
<protein>
    <submittedName>
        <fullName evidence="4">Formin-F-like</fullName>
    </submittedName>
</protein>
<dbReference type="PROSITE" id="PS51444">
    <property type="entry name" value="FH2"/>
    <property type="match status" value="1"/>
</dbReference>
<dbReference type="PANTHER" id="PTHR45725:SF10">
    <property type="entry name" value="FH2 DOMAIN-CONTAINING PROTEIN"/>
    <property type="match status" value="1"/>
</dbReference>
<dbReference type="InterPro" id="IPR015425">
    <property type="entry name" value="FH2_Formin"/>
</dbReference>
<dbReference type="Gene3D" id="1.20.58.2220">
    <property type="entry name" value="Formin, FH2 domain"/>
    <property type="match status" value="1"/>
</dbReference>
<evidence type="ECO:0000313" key="4">
    <source>
        <dbReference type="EMBL" id="KAI6646894.1"/>
    </source>
</evidence>
<dbReference type="SMART" id="SM00498">
    <property type="entry name" value="FH2"/>
    <property type="match status" value="1"/>
</dbReference>
<dbReference type="InterPro" id="IPR011993">
    <property type="entry name" value="PH-like_dom_sf"/>
</dbReference>
<feature type="region of interest" description="Disordered" evidence="1">
    <location>
        <begin position="474"/>
        <end position="511"/>
    </location>
</feature>
<evidence type="ECO:0000259" key="2">
    <source>
        <dbReference type="PROSITE" id="PS50003"/>
    </source>
</evidence>
<dbReference type="SMART" id="SM00233">
    <property type="entry name" value="PH"/>
    <property type="match status" value="1"/>
</dbReference>
<dbReference type="AlphaFoldDB" id="A0AAV7JEP7"/>
<keyword evidence="5" id="KW-1185">Reference proteome</keyword>
<feature type="compositionally biased region" description="Basic residues" evidence="1">
    <location>
        <begin position="380"/>
        <end position="394"/>
    </location>
</feature>
<feature type="compositionally biased region" description="Basic and acidic residues" evidence="1">
    <location>
        <begin position="188"/>
        <end position="208"/>
    </location>
</feature>
<feature type="region of interest" description="Disordered" evidence="1">
    <location>
        <begin position="376"/>
        <end position="397"/>
    </location>
</feature>
<dbReference type="InterPro" id="IPR051425">
    <property type="entry name" value="Formin_Homology"/>
</dbReference>
<dbReference type="PANTHER" id="PTHR45725">
    <property type="entry name" value="FORMIN HOMOLOGY 2 FAMILY MEMBER"/>
    <property type="match status" value="1"/>
</dbReference>
<dbReference type="SUPFAM" id="SSF101447">
    <property type="entry name" value="Formin homology 2 domain (FH2 domain)"/>
    <property type="match status" value="1"/>
</dbReference>
<gene>
    <name evidence="4" type="ORF">LOD99_9086</name>
</gene>
<accession>A0AAV7JEP7</accession>
<dbReference type="Gene3D" id="2.30.29.30">
    <property type="entry name" value="Pleckstrin-homology domain (PH domain)/Phosphotyrosine-binding domain (PTB)"/>
    <property type="match status" value="1"/>
</dbReference>
<evidence type="ECO:0000256" key="1">
    <source>
        <dbReference type="SAM" id="MobiDB-lite"/>
    </source>
</evidence>